<dbReference type="AlphaFoldDB" id="A0A8H6BWZ4"/>
<reference evidence="2 3" key="1">
    <citation type="submission" date="2020-03" db="EMBL/GenBank/DDBJ databases">
        <title>FDA dAtabase for Regulatory Grade micrObial Sequences (FDA-ARGOS): Supporting development and validation of Infectious Disease Dx tests.</title>
        <authorList>
            <person name="Campos J."/>
            <person name="Goldberg B."/>
            <person name="Tallon L."/>
            <person name="Sadzewicz L."/>
            <person name="Vavikolanu K."/>
            <person name="Mehta A."/>
            <person name="Aluvathingal J."/>
            <person name="Nadendla S."/>
            <person name="Nandy P."/>
            <person name="Geyer C."/>
            <person name="Yan Y."/>
            <person name="Sichtig H."/>
        </authorList>
    </citation>
    <scope>NUCLEOTIDE SEQUENCE [LARGE SCALE GENOMIC DNA]</scope>
    <source>
        <strain evidence="2 3">FDAARGOS_656</strain>
    </source>
</reference>
<feature type="compositionally biased region" description="Polar residues" evidence="1">
    <location>
        <begin position="71"/>
        <end position="86"/>
    </location>
</feature>
<evidence type="ECO:0000313" key="3">
    <source>
        <dbReference type="Proteomes" id="UP000536275"/>
    </source>
</evidence>
<accession>A0A8H6BWZ4</accession>
<evidence type="ECO:0000313" key="2">
    <source>
        <dbReference type="EMBL" id="KAF6063891.1"/>
    </source>
</evidence>
<evidence type="ECO:0000256" key="1">
    <source>
        <dbReference type="SAM" id="MobiDB-lite"/>
    </source>
</evidence>
<feature type="region of interest" description="Disordered" evidence="1">
    <location>
        <begin position="67"/>
        <end position="86"/>
    </location>
</feature>
<dbReference type="Proteomes" id="UP000536275">
    <property type="component" value="Unassembled WGS sequence"/>
</dbReference>
<proteinExistence type="predicted"/>
<organism evidence="2 3">
    <name type="scientific">Candida albicans</name>
    <name type="common">Yeast</name>
    <dbReference type="NCBI Taxonomy" id="5476"/>
    <lineage>
        <taxon>Eukaryota</taxon>
        <taxon>Fungi</taxon>
        <taxon>Dikarya</taxon>
        <taxon>Ascomycota</taxon>
        <taxon>Saccharomycotina</taxon>
        <taxon>Pichiomycetes</taxon>
        <taxon>Debaryomycetaceae</taxon>
        <taxon>Candida/Lodderomyces clade</taxon>
        <taxon>Candida</taxon>
    </lineage>
</organism>
<name>A0A8H6BWZ4_CANAX</name>
<dbReference type="EMBL" id="JABWAD010000060">
    <property type="protein sequence ID" value="KAF6063891.1"/>
    <property type="molecule type" value="Genomic_DNA"/>
</dbReference>
<gene>
    <name evidence="2" type="ORF">FOB64_005488</name>
</gene>
<comment type="caution">
    <text evidence="2">The sequence shown here is derived from an EMBL/GenBank/DDBJ whole genome shotgun (WGS) entry which is preliminary data.</text>
</comment>
<sequence>MVNEEFMPTMDKLFEAHLSKCISTTETHVRAMYLDTTTNRITDSWKQFIQETVNQAMQPRFPGSFSEPVNILSNKNNNSVFPSPAQ</sequence>
<protein>
    <submittedName>
        <fullName evidence="2">Uncharacterized protein</fullName>
    </submittedName>
</protein>